<dbReference type="PROSITE" id="PS00086">
    <property type="entry name" value="CYTOCHROME_P450"/>
    <property type="match status" value="1"/>
</dbReference>
<sequence length="455" mass="52886">MWAFIFVIVFLLVIYKLKKVYSYWKDRGVDYVCPLIRCFEAFSENIFRTNSSIDIIQEIYNKFPNNRYVGFYNLFEPVLLIRDLELIKTITLKDFNVFNAHSETIPLELDVLWSRNMYALRDQKSWSNDRAHLNRCLTVNKLKASFTLLQTFSDNLIDNLRTNSEGKKMTVEMREIFKRLSNDITAYTYFGVNCDSLKNPDNEFIHMVDKAMALPAMYGFKNVVGKLCPKLLKCAGVKAFSKDVKTFFTNIIMQSIKVRLKEKFANYDVISELLRMHNIEKLDNLDKDTLDNIIAKAFLLVFSGYETVASTLSLLVYQLTLNYDIQRKLYEEITRTLKNFNGTIGYNAIMEIEYLNNVVNETLRLHPPTSIIDRIATKDYTIEAANENERTLLVKKGTPIWILQKAIHIDPKHFPNPTKFDPDRFSNENKRNIKHYSHIPFGAGPRSCPGIIGVC</sequence>
<evidence type="ECO:0000256" key="5">
    <source>
        <dbReference type="ARBA" id="ARBA00010617"/>
    </source>
</evidence>
<dbReference type="Proteomes" id="UP001329430">
    <property type="component" value="Chromosome 5"/>
</dbReference>
<dbReference type="AlphaFoldDB" id="A0AAN7VEY0"/>
<evidence type="ECO:0000256" key="3">
    <source>
        <dbReference type="ARBA" id="ARBA00004174"/>
    </source>
</evidence>
<protein>
    <recommendedName>
        <fullName evidence="18">Cytochrome P450</fullName>
    </recommendedName>
</protein>
<feature type="binding site" description="axial binding residue" evidence="14">
    <location>
        <position position="448"/>
    </location>
    <ligand>
        <name>heme</name>
        <dbReference type="ChEBI" id="CHEBI:30413"/>
    </ligand>
    <ligandPart>
        <name>Fe</name>
        <dbReference type="ChEBI" id="CHEBI:18248"/>
    </ligandPart>
</feature>
<reference evidence="16 17" key="1">
    <citation type="journal article" date="2024" name="Insects">
        <title>An Improved Chromosome-Level Genome Assembly of the Firefly Pyrocoelia pectoralis.</title>
        <authorList>
            <person name="Fu X."/>
            <person name="Meyer-Rochow V.B."/>
            <person name="Ballantyne L."/>
            <person name="Zhu X."/>
        </authorList>
    </citation>
    <scope>NUCLEOTIDE SEQUENCE [LARGE SCALE GENOMIC DNA]</scope>
    <source>
        <strain evidence="16">XCY_ONT2</strain>
    </source>
</reference>
<dbReference type="CDD" id="cd11056">
    <property type="entry name" value="CYP6-like"/>
    <property type="match status" value="1"/>
</dbReference>
<evidence type="ECO:0000256" key="1">
    <source>
        <dbReference type="ARBA" id="ARBA00001971"/>
    </source>
</evidence>
<keyword evidence="12 15" id="KW-0503">Monooxygenase</keyword>
<evidence type="ECO:0000256" key="6">
    <source>
        <dbReference type="ARBA" id="ARBA00022617"/>
    </source>
</evidence>
<keyword evidence="8" id="KW-0256">Endoplasmic reticulum</keyword>
<keyword evidence="7 14" id="KW-0479">Metal-binding</keyword>
<evidence type="ECO:0000313" key="16">
    <source>
        <dbReference type="EMBL" id="KAK5644028.1"/>
    </source>
</evidence>
<keyword evidence="9" id="KW-0492">Microsome</keyword>
<dbReference type="PANTHER" id="PTHR24292">
    <property type="entry name" value="CYTOCHROME P450"/>
    <property type="match status" value="1"/>
</dbReference>
<dbReference type="InterPro" id="IPR036396">
    <property type="entry name" value="Cyt_P450_sf"/>
</dbReference>
<evidence type="ECO:0000256" key="10">
    <source>
        <dbReference type="ARBA" id="ARBA00023002"/>
    </source>
</evidence>
<dbReference type="GO" id="GO:0020037">
    <property type="term" value="F:heme binding"/>
    <property type="evidence" value="ECO:0007669"/>
    <property type="project" value="InterPro"/>
</dbReference>
<dbReference type="PANTHER" id="PTHR24292:SF54">
    <property type="entry name" value="CYP9F3-RELATED"/>
    <property type="match status" value="1"/>
</dbReference>
<evidence type="ECO:0008006" key="18">
    <source>
        <dbReference type="Google" id="ProtNLM"/>
    </source>
</evidence>
<dbReference type="InterPro" id="IPR002403">
    <property type="entry name" value="Cyt_P450_E_grp-IV"/>
</dbReference>
<dbReference type="InterPro" id="IPR001128">
    <property type="entry name" value="Cyt_P450"/>
</dbReference>
<evidence type="ECO:0000313" key="17">
    <source>
        <dbReference type="Proteomes" id="UP001329430"/>
    </source>
</evidence>
<dbReference type="PRINTS" id="PR00465">
    <property type="entry name" value="EP450IV"/>
</dbReference>
<organism evidence="16 17">
    <name type="scientific">Pyrocoelia pectoralis</name>
    <dbReference type="NCBI Taxonomy" id="417401"/>
    <lineage>
        <taxon>Eukaryota</taxon>
        <taxon>Metazoa</taxon>
        <taxon>Ecdysozoa</taxon>
        <taxon>Arthropoda</taxon>
        <taxon>Hexapoda</taxon>
        <taxon>Insecta</taxon>
        <taxon>Pterygota</taxon>
        <taxon>Neoptera</taxon>
        <taxon>Endopterygota</taxon>
        <taxon>Coleoptera</taxon>
        <taxon>Polyphaga</taxon>
        <taxon>Elateriformia</taxon>
        <taxon>Elateroidea</taxon>
        <taxon>Lampyridae</taxon>
        <taxon>Lampyrinae</taxon>
        <taxon>Pyrocoelia</taxon>
    </lineage>
</organism>
<evidence type="ECO:0000256" key="15">
    <source>
        <dbReference type="RuleBase" id="RU000461"/>
    </source>
</evidence>
<comment type="subcellular location">
    <subcellularLocation>
        <location evidence="4">Endoplasmic reticulum membrane</location>
        <topology evidence="4">Peripheral membrane protein</topology>
    </subcellularLocation>
    <subcellularLocation>
        <location evidence="3">Microsome membrane</location>
        <topology evidence="3">Peripheral membrane protein</topology>
    </subcellularLocation>
</comment>
<evidence type="ECO:0000256" key="7">
    <source>
        <dbReference type="ARBA" id="ARBA00022723"/>
    </source>
</evidence>
<evidence type="ECO:0000256" key="2">
    <source>
        <dbReference type="ARBA" id="ARBA00003690"/>
    </source>
</evidence>
<dbReference type="GO" id="GO:0004497">
    <property type="term" value="F:monooxygenase activity"/>
    <property type="evidence" value="ECO:0007669"/>
    <property type="project" value="UniProtKB-KW"/>
</dbReference>
<keyword evidence="13" id="KW-0472">Membrane</keyword>
<comment type="function">
    <text evidence="2">May be involved in the metabolism of insect hormones and in the breakdown of synthetic insecticides.</text>
</comment>
<comment type="similarity">
    <text evidence="5 15">Belongs to the cytochrome P450 family.</text>
</comment>
<evidence type="ECO:0000256" key="12">
    <source>
        <dbReference type="ARBA" id="ARBA00023033"/>
    </source>
</evidence>
<comment type="cofactor">
    <cofactor evidence="1 14">
        <name>heme</name>
        <dbReference type="ChEBI" id="CHEBI:30413"/>
    </cofactor>
</comment>
<keyword evidence="17" id="KW-1185">Reference proteome</keyword>
<dbReference type="GO" id="GO:0005506">
    <property type="term" value="F:iron ion binding"/>
    <property type="evidence" value="ECO:0007669"/>
    <property type="project" value="InterPro"/>
</dbReference>
<evidence type="ECO:0000256" key="9">
    <source>
        <dbReference type="ARBA" id="ARBA00022848"/>
    </source>
</evidence>
<keyword evidence="6 14" id="KW-0349">Heme</keyword>
<dbReference type="SUPFAM" id="SSF48264">
    <property type="entry name" value="Cytochrome P450"/>
    <property type="match status" value="1"/>
</dbReference>
<keyword evidence="10 15" id="KW-0560">Oxidoreductase</keyword>
<name>A0AAN7VEY0_9COLE</name>
<comment type="caution">
    <text evidence="16">The sequence shown here is derived from an EMBL/GenBank/DDBJ whole genome shotgun (WGS) entry which is preliminary data.</text>
</comment>
<dbReference type="GO" id="GO:0016705">
    <property type="term" value="F:oxidoreductase activity, acting on paired donors, with incorporation or reduction of molecular oxygen"/>
    <property type="evidence" value="ECO:0007669"/>
    <property type="project" value="InterPro"/>
</dbReference>
<evidence type="ECO:0000256" key="8">
    <source>
        <dbReference type="ARBA" id="ARBA00022824"/>
    </source>
</evidence>
<accession>A0AAN7VEY0</accession>
<evidence type="ECO:0000256" key="14">
    <source>
        <dbReference type="PIRSR" id="PIRSR602403-1"/>
    </source>
</evidence>
<evidence type="ECO:0000256" key="4">
    <source>
        <dbReference type="ARBA" id="ARBA00004406"/>
    </source>
</evidence>
<dbReference type="Pfam" id="PF00067">
    <property type="entry name" value="p450"/>
    <property type="match status" value="1"/>
</dbReference>
<dbReference type="GO" id="GO:0005789">
    <property type="term" value="C:endoplasmic reticulum membrane"/>
    <property type="evidence" value="ECO:0007669"/>
    <property type="project" value="UniProtKB-SubCell"/>
</dbReference>
<dbReference type="EMBL" id="JAVRBK010000005">
    <property type="protein sequence ID" value="KAK5644028.1"/>
    <property type="molecule type" value="Genomic_DNA"/>
</dbReference>
<gene>
    <name evidence="16" type="ORF">RI129_007873</name>
</gene>
<keyword evidence="11 14" id="KW-0408">Iron</keyword>
<proteinExistence type="inferred from homology"/>
<evidence type="ECO:0000256" key="13">
    <source>
        <dbReference type="ARBA" id="ARBA00023136"/>
    </source>
</evidence>
<dbReference type="InterPro" id="IPR050476">
    <property type="entry name" value="Insect_CytP450_Detox"/>
</dbReference>
<dbReference type="InterPro" id="IPR017972">
    <property type="entry name" value="Cyt_P450_CS"/>
</dbReference>
<evidence type="ECO:0000256" key="11">
    <source>
        <dbReference type="ARBA" id="ARBA00023004"/>
    </source>
</evidence>
<dbReference type="PRINTS" id="PR00385">
    <property type="entry name" value="P450"/>
</dbReference>
<dbReference type="FunFam" id="1.10.630.10:FF:000182">
    <property type="entry name" value="Cytochrome P450 3A4"/>
    <property type="match status" value="1"/>
</dbReference>
<dbReference type="Gene3D" id="1.10.630.10">
    <property type="entry name" value="Cytochrome P450"/>
    <property type="match status" value="1"/>
</dbReference>